<reference evidence="1" key="1">
    <citation type="journal article" date="2015" name="Nature">
        <title>Complex archaea that bridge the gap between prokaryotes and eukaryotes.</title>
        <authorList>
            <person name="Spang A."/>
            <person name="Saw J.H."/>
            <person name="Jorgensen S.L."/>
            <person name="Zaremba-Niedzwiedzka K."/>
            <person name="Martijn J."/>
            <person name="Lind A.E."/>
            <person name="van Eijk R."/>
            <person name="Schleper C."/>
            <person name="Guy L."/>
            <person name="Ettema T.J."/>
        </authorList>
    </citation>
    <scope>NUCLEOTIDE SEQUENCE</scope>
</reference>
<evidence type="ECO:0000313" key="1">
    <source>
        <dbReference type="EMBL" id="KKN50438.1"/>
    </source>
</evidence>
<sequence length="72" mass="8248">MKIEIELTEKQIEKFLCRAEHTCFERTLQVCDCGKCNDLDCCHCELCGECDSLIVQVCKLVCETKQESKKNG</sequence>
<name>A0A0F9U9Z9_9ZZZZ</name>
<gene>
    <name evidence="1" type="ORF">LCGC14_0632680</name>
</gene>
<proteinExistence type="predicted"/>
<dbReference type="EMBL" id="LAZR01001113">
    <property type="protein sequence ID" value="KKN50438.1"/>
    <property type="molecule type" value="Genomic_DNA"/>
</dbReference>
<comment type="caution">
    <text evidence="1">The sequence shown here is derived from an EMBL/GenBank/DDBJ whole genome shotgun (WGS) entry which is preliminary data.</text>
</comment>
<dbReference type="AlphaFoldDB" id="A0A0F9U9Z9"/>
<protein>
    <submittedName>
        <fullName evidence="1">Uncharacterized protein</fullName>
    </submittedName>
</protein>
<accession>A0A0F9U9Z9</accession>
<organism evidence="1">
    <name type="scientific">marine sediment metagenome</name>
    <dbReference type="NCBI Taxonomy" id="412755"/>
    <lineage>
        <taxon>unclassified sequences</taxon>
        <taxon>metagenomes</taxon>
        <taxon>ecological metagenomes</taxon>
    </lineage>
</organism>